<evidence type="ECO:0000256" key="1">
    <source>
        <dbReference type="SAM" id="Phobius"/>
    </source>
</evidence>
<feature type="transmembrane region" description="Helical" evidence="1">
    <location>
        <begin position="46"/>
        <end position="67"/>
    </location>
</feature>
<sequence>MSNTKPNKELYLFLGSLVCLAYFSFLFLNTYAFHSESTIIGVFQELLTIPFLLLSITLLVFAIKLGISNRFSPRHFSLYTVLIMAVVVSVTWGSFIF</sequence>
<feature type="transmembrane region" description="Helical" evidence="1">
    <location>
        <begin position="12"/>
        <end position="34"/>
    </location>
</feature>
<accession>A0AAU9CMI1</accession>
<keyword evidence="3" id="KW-1185">Reference proteome</keyword>
<name>A0AAU9CMI1_9BACT</name>
<dbReference type="Proteomes" id="UP001348817">
    <property type="component" value="Chromosome"/>
</dbReference>
<dbReference type="AlphaFoldDB" id="A0AAU9CMI1"/>
<keyword evidence="1" id="KW-0472">Membrane</keyword>
<dbReference type="KEGG" id="fax:FUAX_05040"/>
<reference evidence="2 3" key="1">
    <citation type="submission" date="2021-12" db="EMBL/GenBank/DDBJ databases">
        <title>Genome sequencing of bacteria with rrn-lacking chromosome and rrn-plasmid.</title>
        <authorList>
            <person name="Anda M."/>
            <person name="Iwasaki W."/>
        </authorList>
    </citation>
    <scope>NUCLEOTIDE SEQUENCE [LARGE SCALE GENOMIC DNA]</scope>
    <source>
        <strain evidence="2 3">DSM 100852</strain>
    </source>
</reference>
<dbReference type="EMBL" id="AP025314">
    <property type="protein sequence ID" value="BDD08072.1"/>
    <property type="molecule type" value="Genomic_DNA"/>
</dbReference>
<evidence type="ECO:0000313" key="3">
    <source>
        <dbReference type="Proteomes" id="UP001348817"/>
    </source>
</evidence>
<keyword evidence="1" id="KW-0812">Transmembrane</keyword>
<feature type="transmembrane region" description="Helical" evidence="1">
    <location>
        <begin position="76"/>
        <end position="96"/>
    </location>
</feature>
<gene>
    <name evidence="2" type="ORF">FUAX_05040</name>
</gene>
<keyword evidence="1" id="KW-1133">Transmembrane helix</keyword>
<protein>
    <submittedName>
        <fullName evidence="2">Uncharacterized protein</fullName>
    </submittedName>
</protein>
<evidence type="ECO:0000313" key="2">
    <source>
        <dbReference type="EMBL" id="BDD08072.1"/>
    </source>
</evidence>
<organism evidence="2 3">
    <name type="scientific">Fulvitalea axinellae</name>
    <dbReference type="NCBI Taxonomy" id="1182444"/>
    <lineage>
        <taxon>Bacteria</taxon>
        <taxon>Pseudomonadati</taxon>
        <taxon>Bacteroidota</taxon>
        <taxon>Cytophagia</taxon>
        <taxon>Cytophagales</taxon>
        <taxon>Persicobacteraceae</taxon>
        <taxon>Fulvitalea</taxon>
    </lineage>
</organism>
<proteinExistence type="predicted"/>